<gene>
    <name evidence="2" type="ORF">QO014_003428</name>
</gene>
<dbReference type="SUPFAM" id="SSF51735">
    <property type="entry name" value="NAD(P)-binding Rossmann-fold domains"/>
    <property type="match status" value="1"/>
</dbReference>
<reference evidence="2 3" key="1">
    <citation type="submission" date="2023-07" db="EMBL/GenBank/DDBJ databases">
        <title>Genomic Encyclopedia of Type Strains, Phase IV (KMG-IV): sequencing the most valuable type-strain genomes for metagenomic binning, comparative biology and taxonomic classification.</title>
        <authorList>
            <person name="Goeker M."/>
        </authorList>
    </citation>
    <scope>NUCLEOTIDE SEQUENCE [LARGE SCALE GENOMIC DNA]</scope>
    <source>
        <strain evidence="2 3">B6-8</strain>
    </source>
</reference>
<dbReference type="Pfam" id="PF01370">
    <property type="entry name" value="Epimerase"/>
    <property type="match status" value="1"/>
</dbReference>
<dbReference type="PANTHER" id="PTHR48079:SF6">
    <property type="entry name" value="NAD(P)-BINDING DOMAIN-CONTAINING PROTEIN-RELATED"/>
    <property type="match status" value="1"/>
</dbReference>
<feature type="domain" description="NAD-dependent epimerase/dehydratase" evidence="1">
    <location>
        <begin position="7"/>
        <end position="222"/>
    </location>
</feature>
<organism evidence="2 3">
    <name type="scientific">Kaistia dalseonensis</name>
    <dbReference type="NCBI Taxonomy" id="410840"/>
    <lineage>
        <taxon>Bacteria</taxon>
        <taxon>Pseudomonadati</taxon>
        <taxon>Pseudomonadota</taxon>
        <taxon>Alphaproteobacteria</taxon>
        <taxon>Hyphomicrobiales</taxon>
        <taxon>Kaistiaceae</taxon>
        <taxon>Kaistia</taxon>
    </lineage>
</organism>
<dbReference type="RefSeq" id="WP_266349902.1">
    <property type="nucleotide sequence ID" value="NZ_JAPKNG010000004.1"/>
</dbReference>
<evidence type="ECO:0000259" key="1">
    <source>
        <dbReference type="Pfam" id="PF01370"/>
    </source>
</evidence>
<sequence>MTANTIALVVGATGGIGGEVARVLIARGWQVRGLSRDPARAAAGNAGIGIEWVKGDAMNTADVVAAARGANLVVHGANPPGYQNWASLALPMLESSIAAAKAAGARILFPGTVYNYGPDVRPLVTETSAQNPTTRKGKIRVAMEQRLQRAAAEGTPVIIVRAGDFFGPRVGNSWFSQAIVKAGRPITSIAYPGVPHIGHDWAYLPDLAETMVRVVERADELPAFAGFNFRGHFFERGIEIAEAVRDVVGKADMPIKPFAWWIFYAGAPFVGFFREVLEMRYLWTERLELDNSKLVAFLGEEPHTPLDQALRDTLKALGCLPGERAPALKPAASVL</sequence>
<dbReference type="InterPro" id="IPR001509">
    <property type="entry name" value="Epimerase_deHydtase"/>
</dbReference>
<evidence type="ECO:0000313" key="2">
    <source>
        <dbReference type="EMBL" id="MDQ0439033.1"/>
    </source>
</evidence>
<keyword evidence="3" id="KW-1185">Reference proteome</keyword>
<evidence type="ECO:0000313" key="3">
    <source>
        <dbReference type="Proteomes" id="UP001241603"/>
    </source>
</evidence>
<dbReference type="PANTHER" id="PTHR48079">
    <property type="entry name" value="PROTEIN YEEZ"/>
    <property type="match status" value="1"/>
</dbReference>
<dbReference type="InterPro" id="IPR036291">
    <property type="entry name" value="NAD(P)-bd_dom_sf"/>
</dbReference>
<comment type="caution">
    <text evidence="2">The sequence shown here is derived from an EMBL/GenBank/DDBJ whole genome shotgun (WGS) entry which is preliminary data.</text>
</comment>
<proteinExistence type="predicted"/>
<dbReference type="Proteomes" id="UP001241603">
    <property type="component" value="Unassembled WGS sequence"/>
</dbReference>
<name>A0ABU0HAZ2_9HYPH</name>
<dbReference type="Gene3D" id="3.40.50.720">
    <property type="entry name" value="NAD(P)-binding Rossmann-like Domain"/>
    <property type="match status" value="1"/>
</dbReference>
<protein>
    <submittedName>
        <fullName evidence="2">Nucleoside-diphosphate-sugar epimerase</fullName>
    </submittedName>
</protein>
<accession>A0ABU0HAZ2</accession>
<dbReference type="EMBL" id="JAUSVO010000004">
    <property type="protein sequence ID" value="MDQ0439033.1"/>
    <property type="molecule type" value="Genomic_DNA"/>
</dbReference>
<dbReference type="InterPro" id="IPR051783">
    <property type="entry name" value="NAD(P)-dependent_oxidoreduct"/>
</dbReference>